<evidence type="ECO:0000313" key="3">
    <source>
        <dbReference type="Proteomes" id="UP001059196"/>
    </source>
</evidence>
<dbReference type="EMBL" id="OP066531">
    <property type="protein sequence ID" value="UUW40230.1"/>
    <property type="molecule type" value="Genomic_DNA"/>
</dbReference>
<proteinExistence type="predicted"/>
<protein>
    <submittedName>
        <fullName evidence="2">Uncharacterized protein</fullName>
    </submittedName>
</protein>
<name>A0A9E7PJJ8_9CAUD</name>
<dbReference type="Proteomes" id="UP001059196">
    <property type="component" value="Segment"/>
</dbReference>
<accession>A0A9E7PJJ8</accession>
<keyword evidence="3" id="KW-1185">Reference proteome</keyword>
<evidence type="ECO:0000313" key="2">
    <source>
        <dbReference type="EMBL" id="UUW40230.1"/>
    </source>
</evidence>
<sequence length="46" mass="5196">MYSLFVGFIAVIIFISVAWVVAGKLGVFEFIGNVVLKIKNMFKEEK</sequence>
<reference evidence="2" key="1">
    <citation type="submission" date="2022-07" db="EMBL/GenBank/DDBJ databases">
        <authorList>
            <person name="Kazantseva O.A."/>
            <person name="Piligrimova E.G."/>
            <person name="Shadrin A.M."/>
        </authorList>
    </citation>
    <scope>NUCLEOTIDE SEQUENCE</scope>
</reference>
<keyword evidence="1" id="KW-0812">Transmembrane</keyword>
<gene>
    <name evidence="2" type="ORF">phageB13_44</name>
</gene>
<keyword evidence="1" id="KW-0472">Membrane</keyword>
<keyword evidence="1" id="KW-1133">Transmembrane helix</keyword>
<feature type="transmembrane region" description="Helical" evidence="1">
    <location>
        <begin position="6"/>
        <end position="36"/>
    </location>
</feature>
<evidence type="ECO:0000256" key="1">
    <source>
        <dbReference type="SAM" id="Phobius"/>
    </source>
</evidence>
<organism evidence="2 3">
    <name type="scientific">Bacillus phage B13</name>
    <dbReference type="NCBI Taxonomy" id="2969659"/>
    <lineage>
        <taxon>Viruses</taxon>
        <taxon>Duplodnaviria</taxon>
        <taxon>Heunggongvirae</taxon>
        <taxon>Uroviricota</taxon>
        <taxon>Caudoviricetes</taxon>
        <taxon>Bunatrivirus</taxon>
        <taxon>Bunatrivirus B13</taxon>
    </lineage>
</organism>